<feature type="transmembrane region" description="Helical" evidence="2">
    <location>
        <begin position="41"/>
        <end position="65"/>
    </location>
</feature>
<evidence type="ECO:0000313" key="4">
    <source>
        <dbReference type="EMBL" id="MFD2694123.1"/>
    </source>
</evidence>
<dbReference type="InterPro" id="IPR003362">
    <property type="entry name" value="Bact_transf"/>
</dbReference>
<proteinExistence type="inferred from homology"/>
<keyword evidence="4" id="KW-0808">Transferase</keyword>
<dbReference type="EMBL" id="JBHUMQ010000026">
    <property type="protein sequence ID" value="MFD2694123.1"/>
    <property type="molecule type" value="Genomic_DNA"/>
</dbReference>
<keyword evidence="5" id="KW-1185">Reference proteome</keyword>
<dbReference type="PANTHER" id="PTHR30576:SF10">
    <property type="entry name" value="SLL5057 PROTEIN"/>
    <property type="match status" value="1"/>
</dbReference>
<dbReference type="Pfam" id="PF02397">
    <property type="entry name" value="Bac_transf"/>
    <property type="match status" value="1"/>
</dbReference>
<comment type="caution">
    <text evidence="4">The sequence shown here is derived from an EMBL/GenBank/DDBJ whole genome shotgun (WGS) entry which is preliminary data.</text>
</comment>
<dbReference type="GO" id="GO:0016740">
    <property type="term" value="F:transferase activity"/>
    <property type="evidence" value="ECO:0007669"/>
    <property type="project" value="UniProtKB-KW"/>
</dbReference>
<keyword evidence="2" id="KW-0472">Membrane</keyword>
<keyword evidence="2" id="KW-1133">Transmembrane helix</keyword>
<sequence>MALSKTEVESHIVYSTKTATLSQNTQAIVNERRSYSWMKRAFDFTASLIGLIVLTPVFLIISLLIKLDDPHGRVFFKQIRVGERGKPFYIYKFRSMVSNAEQLLDKIIDKNETTGAMFKMKDDPRVTRIGHVLRKTSLDELPQLINVLKGDMSLVGPRPPLPREVEKYTSHDMQRLLVRPGCTGLWQVSGRSNLGFHEMVELDLKYIQERNMILDLKLIIRTVFLLFGSKNAF</sequence>
<evidence type="ECO:0000259" key="3">
    <source>
        <dbReference type="Pfam" id="PF02397"/>
    </source>
</evidence>
<gene>
    <name evidence="4" type="ORF">ACFSUE_10865</name>
</gene>
<name>A0ABW5S4G0_9BACL</name>
<accession>A0ABW5S4G0</accession>
<evidence type="ECO:0000256" key="2">
    <source>
        <dbReference type="SAM" id="Phobius"/>
    </source>
</evidence>
<protein>
    <submittedName>
        <fullName evidence="4">Sugar transferase</fullName>
    </submittedName>
</protein>
<dbReference type="RefSeq" id="WP_253057682.1">
    <property type="nucleotide sequence ID" value="NZ_JAMXWM010000001.1"/>
</dbReference>
<evidence type="ECO:0000313" key="5">
    <source>
        <dbReference type="Proteomes" id="UP001597399"/>
    </source>
</evidence>
<dbReference type="Proteomes" id="UP001597399">
    <property type="component" value="Unassembled WGS sequence"/>
</dbReference>
<keyword evidence="2" id="KW-0812">Transmembrane</keyword>
<reference evidence="5" key="1">
    <citation type="journal article" date="2019" name="Int. J. Syst. Evol. Microbiol.">
        <title>The Global Catalogue of Microorganisms (GCM) 10K type strain sequencing project: providing services to taxonomists for standard genome sequencing and annotation.</title>
        <authorList>
            <consortium name="The Broad Institute Genomics Platform"/>
            <consortium name="The Broad Institute Genome Sequencing Center for Infectious Disease"/>
            <person name="Wu L."/>
            <person name="Ma J."/>
        </authorList>
    </citation>
    <scope>NUCLEOTIDE SEQUENCE [LARGE SCALE GENOMIC DNA]</scope>
    <source>
        <strain evidence="5">TISTR 2466</strain>
    </source>
</reference>
<organism evidence="4 5">
    <name type="scientific">Sporolactobacillus shoreicorticis</name>
    <dbReference type="NCBI Taxonomy" id="1923877"/>
    <lineage>
        <taxon>Bacteria</taxon>
        <taxon>Bacillati</taxon>
        <taxon>Bacillota</taxon>
        <taxon>Bacilli</taxon>
        <taxon>Bacillales</taxon>
        <taxon>Sporolactobacillaceae</taxon>
        <taxon>Sporolactobacillus</taxon>
    </lineage>
</organism>
<comment type="similarity">
    <text evidence="1">Belongs to the bacterial sugar transferase family.</text>
</comment>
<dbReference type="PANTHER" id="PTHR30576">
    <property type="entry name" value="COLANIC BIOSYNTHESIS UDP-GLUCOSE LIPID CARRIER TRANSFERASE"/>
    <property type="match status" value="1"/>
</dbReference>
<feature type="domain" description="Bacterial sugar transferase" evidence="3">
    <location>
        <begin position="39"/>
        <end position="226"/>
    </location>
</feature>
<evidence type="ECO:0000256" key="1">
    <source>
        <dbReference type="ARBA" id="ARBA00006464"/>
    </source>
</evidence>